<sequence length="138" mass="15797">MLVVVGRYTSGVMAINTVDDYLATLTDQQRPVVEAMLEWVGNQYPMLELRIAWNQPMFTDHGTFIIGFSAAKGHLAIAPEEHTVAHFAAELDRRGVRHTKMLIRQPWDEPLDTALVGELIDYQRETKRDVTSFWRPKS</sequence>
<dbReference type="SUPFAM" id="SSF159888">
    <property type="entry name" value="YdhG-like"/>
    <property type="match status" value="1"/>
</dbReference>
<accession>A0A3G6J3I2</accession>
<dbReference type="InterPro" id="IPR014922">
    <property type="entry name" value="YdhG-like"/>
</dbReference>
<protein>
    <recommendedName>
        <fullName evidence="1">YdhG-like domain-containing protein</fullName>
    </recommendedName>
</protein>
<evidence type="ECO:0000259" key="1">
    <source>
        <dbReference type="Pfam" id="PF08818"/>
    </source>
</evidence>
<feature type="domain" description="YdhG-like" evidence="1">
    <location>
        <begin position="29"/>
        <end position="121"/>
    </location>
</feature>
<dbReference type="AlphaFoldDB" id="A0A3G6J3I2"/>
<proteinExistence type="predicted"/>
<dbReference type="Proteomes" id="UP000269019">
    <property type="component" value="Chromosome"/>
</dbReference>
<keyword evidence="3" id="KW-1185">Reference proteome</keyword>
<dbReference type="EMBL" id="CP033896">
    <property type="protein sequence ID" value="AZA12625.1"/>
    <property type="molecule type" value="Genomic_DNA"/>
</dbReference>
<dbReference type="Pfam" id="PF08818">
    <property type="entry name" value="DUF1801"/>
    <property type="match status" value="1"/>
</dbReference>
<name>A0A3G6J3I2_9CORY</name>
<reference evidence="2 3" key="1">
    <citation type="submission" date="2018-11" db="EMBL/GenBank/DDBJ databases">
        <authorList>
            <person name="Kleinhagauer T."/>
            <person name="Glaeser S.P."/>
            <person name="Spergser J."/>
            <person name="Ruckert C."/>
            <person name="Kaempfer P."/>
            <person name="Busse H.-J."/>
        </authorList>
    </citation>
    <scope>NUCLEOTIDE SEQUENCE [LARGE SCALE GENOMIC DNA]</scope>
    <source>
        <strain evidence="2 3">200CH</strain>
    </source>
</reference>
<gene>
    <name evidence="2" type="ORF">CCHOA_00985</name>
</gene>
<dbReference type="RefSeq" id="WP_281273294.1">
    <property type="nucleotide sequence ID" value="NZ_CP033896.1"/>
</dbReference>
<dbReference type="Gene3D" id="3.90.1150.200">
    <property type="match status" value="1"/>
</dbReference>
<evidence type="ECO:0000313" key="2">
    <source>
        <dbReference type="EMBL" id="AZA12625.1"/>
    </source>
</evidence>
<evidence type="ECO:0000313" key="3">
    <source>
        <dbReference type="Proteomes" id="UP000269019"/>
    </source>
</evidence>
<dbReference type="KEGG" id="ccho:CCHOA_00985"/>
<organism evidence="2 3">
    <name type="scientific">Corynebacterium choanae</name>
    <dbReference type="NCBI Taxonomy" id="1862358"/>
    <lineage>
        <taxon>Bacteria</taxon>
        <taxon>Bacillati</taxon>
        <taxon>Actinomycetota</taxon>
        <taxon>Actinomycetes</taxon>
        <taxon>Mycobacteriales</taxon>
        <taxon>Corynebacteriaceae</taxon>
        <taxon>Corynebacterium</taxon>
    </lineage>
</organism>